<keyword evidence="2" id="KW-1185">Reference proteome</keyword>
<dbReference type="GO" id="GO:0005249">
    <property type="term" value="F:voltage-gated potassium channel activity"/>
    <property type="evidence" value="ECO:0007669"/>
    <property type="project" value="TreeGrafter"/>
</dbReference>
<keyword evidence="1" id="KW-0472">Membrane</keyword>
<feature type="transmembrane region" description="Helical" evidence="1">
    <location>
        <begin position="240"/>
        <end position="266"/>
    </location>
</feature>
<dbReference type="Proteomes" id="UP000504618">
    <property type="component" value="Unplaced"/>
</dbReference>
<proteinExistence type="predicted"/>
<feature type="transmembrane region" description="Helical" evidence="1">
    <location>
        <begin position="94"/>
        <end position="120"/>
    </location>
</feature>
<keyword evidence="1" id="KW-1133">Transmembrane helix</keyword>
<dbReference type="AlphaFoldDB" id="A0A6J1PEI9"/>
<feature type="transmembrane region" description="Helical" evidence="1">
    <location>
        <begin position="297"/>
        <end position="322"/>
    </location>
</feature>
<dbReference type="SUPFAM" id="SSF81324">
    <property type="entry name" value="Voltage-gated potassium channels"/>
    <property type="match status" value="1"/>
</dbReference>
<feature type="transmembrane region" description="Helical" evidence="1">
    <location>
        <begin position="132"/>
        <end position="152"/>
    </location>
</feature>
<sequence length="417" mass="49019">MTIRNPNVLIKRGNLRAHVCDLPRTSGSNLPKLPPNARFYSRWKRNLQKLVLVSIRHPLTSSVFRSQTAVAFEKKRHSKSSHRWMIHPFSMLRFYWDTIMTIIFLYIFVTVPHIMCFYRIGKSSSPERWNIVYPTYAICIIDIFLNFITGFISPDGHEIFLDTTLIARRYVKGYFFVDLISSVPYTWFYPTLILPPGPDSNSALLILEFLPILKLIRMPTVRRNIQQINASCGIPQAQHITIWLVILTLLIFHWSSCVSYIFPYIVMHIQGKTMKVRVSNLIGSNFVEFDSFGNLDTILRCILLLLGKGYIIYLIVTIFQLLESSAKPKLKYQRIMHEVKEYIHQNKLPLYLQDKLIFYYKYRYQDNFFKENIISDTLSDHLNQETLFHSNQRLLDIMILHNLPRNVLGDLTTLQKM</sequence>
<dbReference type="Gene3D" id="1.10.287.630">
    <property type="entry name" value="Helix hairpin bin"/>
    <property type="match status" value="1"/>
</dbReference>
<evidence type="ECO:0000313" key="3">
    <source>
        <dbReference type="RefSeq" id="XP_024867853.1"/>
    </source>
</evidence>
<gene>
    <name evidence="3" type="primary">LOC112452065</name>
</gene>
<protein>
    <submittedName>
        <fullName evidence="3">Potassium/sodium hyperpolarization-activated cyclic nucleotide-gated channel 3-like</fullName>
    </submittedName>
</protein>
<feature type="transmembrane region" description="Helical" evidence="1">
    <location>
        <begin position="173"/>
        <end position="190"/>
    </location>
</feature>
<dbReference type="InterPro" id="IPR051413">
    <property type="entry name" value="K/Na_HCN_channel"/>
</dbReference>
<keyword evidence="1" id="KW-0812">Transmembrane</keyword>
<dbReference type="GO" id="GO:0003254">
    <property type="term" value="P:regulation of membrane depolarization"/>
    <property type="evidence" value="ECO:0007669"/>
    <property type="project" value="TreeGrafter"/>
</dbReference>
<dbReference type="OrthoDB" id="2021138at2759"/>
<organism evidence="2 3">
    <name type="scientific">Temnothorax curvispinosus</name>
    <dbReference type="NCBI Taxonomy" id="300111"/>
    <lineage>
        <taxon>Eukaryota</taxon>
        <taxon>Metazoa</taxon>
        <taxon>Ecdysozoa</taxon>
        <taxon>Arthropoda</taxon>
        <taxon>Hexapoda</taxon>
        <taxon>Insecta</taxon>
        <taxon>Pterygota</taxon>
        <taxon>Neoptera</taxon>
        <taxon>Endopterygota</taxon>
        <taxon>Hymenoptera</taxon>
        <taxon>Apocrita</taxon>
        <taxon>Aculeata</taxon>
        <taxon>Formicoidea</taxon>
        <taxon>Formicidae</taxon>
        <taxon>Myrmicinae</taxon>
        <taxon>Temnothorax</taxon>
    </lineage>
</organism>
<dbReference type="GO" id="GO:0035725">
    <property type="term" value="P:sodium ion transmembrane transport"/>
    <property type="evidence" value="ECO:0007669"/>
    <property type="project" value="TreeGrafter"/>
</dbReference>
<dbReference type="InterPro" id="IPR018490">
    <property type="entry name" value="cNMP-bd_dom_sf"/>
</dbReference>
<reference evidence="3" key="1">
    <citation type="submission" date="2025-08" db="UniProtKB">
        <authorList>
            <consortium name="RefSeq"/>
        </authorList>
    </citation>
    <scope>IDENTIFICATION</scope>
    <source>
        <tissue evidence="3">Whole body</tissue>
    </source>
</reference>
<accession>A0A6J1PEI9</accession>
<dbReference type="Gene3D" id="1.10.287.70">
    <property type="match status" value="1"/>
</dbReference>
<dbReference type="GO" id="GO:0098855">
    <property type="term" value="C:HCN channel complex"/>
    <property type="evidence" value="ECO:0007669"/>
    <property type="project" value="TreeGrafter"/>
</dbReference>
<evidence type="ECO:0000313" key="2">
    <source>
        <dbReference type="Proteomes" id="UP000504618"/>
    </source>
</evidence>
<dbReference type="PANTHER" id="PTHR45689">
    <property type="entry name" value="I[[H]] CHANNEL, ISOFORM E"/>
    <property type="match status" value="1"/>
</dbReference>
<name>A0A6J1PEI9_9HYME</name>
<dbReference type="GeneID" id="112452065"/>
<dbReference type="SUPFAM" id="SSF51206">
    <property type="entry name" value="cAMP-binding domain-like"/>
    <property type="match status" value="1"/>
</dbReference>
<dbReference type="PANTHER" id="PTHR45689:SF14">
    <property type="entry name" value="CYCLIC NUCLEOTIDE-GATED CATION CHANNEL SUBUNIT A-LIKE PROTEIN"/>
    <property type="match status" value="1"/>
</dbReference>
<dbReference type="RefSeq" id="XP_024867853.1">
    <property type="nucleotide sequence ID" value="XM_025012085.1"/>
</dbReference>
<evidence type="ECO:0000256" key="1">
    <source>
        <dbReference type="SAM" id="Phobius"/>
    </source>
</evidence>